<dbReference type="PANTHER" id="PTHR30231:SF4">
    <property type="entry name" value="PROTEIN NEN2"/>
    <property type="match status" value="1"/>
</dbReference>
<evidence type="ECO:0000256" key="3">
    <source>
        <dbReference type="ARBA" id="ARBA00022839"/>
    </source>
</evidence>
<dbReference type="GO" id="GO:0006259">
    <property type="term" value="P:DNA metabolic process"/>
    <property type="evidence" value="ECO:0007669"/>
    <property type="project" value="UniProtKB-ARBA"/>
</dbReference>
<dbReference type="InterPro" id="IPR036397">
    <property type="entry name" value="RNaseH_sf"/>
</dbReference>
<feature type="region of interest" description="Disordered" evidence="4">
    <location>
        <begin position="1"/>
        <end position="21"/>
    </location>
</feature>
<dbReference type="EMBL" id="SNYL01000006">
    <property type="protein sequence ID" value="TDQ43507.1"/>
    <property type="molecule type" value="Genomic_DNA"/>
</dbReference>
<dbReference type="SMART" id="SM00479">
    <property type="entry name" value="EXOIII"/>
    <property type="match status" value="1"/>
</dbReference>
<dbReference type="InterPro" id="IPR013520">
    <property type="entry name" value="Ribonucl_H"/>
</dbReference>
<dbReference type="CDD" id="cd06127">
    <property type="entry name" value="DEDDh"/>
    <property type="match status" value="1"/>
</dbReference>
<dbReference type="PANTHER" id="PTHR30231">
    <property type="entry name" value="DNA POLYMERASE III SUBUNIT EPSILON"/>
    <property type="match status" value="1"/>
</dbReference>
<proteinExistence type="predicted"/>
<dbReference type="Pfam" id="PF00929">
    <property type="entry name" value="RNase_T"/>
    <property type="match status" value="1"/>
</dbReference>
<gene>
    <name evidence="6" type="ORF">DFR43_10678</name>
</gene>
<dbReference type="NCBIfam" id="NF006602">
    <property type="entry name" value="PRK09146.1"/>
    <property type="match status" value="1"/>
</dbReference>
<dbReference type="GO" id="GO:0005829">
    <property type="term" value="C:cytosol"/>
    <property type="evidence" value="ECO:0007669"/>
    <property type="project" value="TreeGrafter"/>
</dbReference>
<evidence type="ECO:0000313" key="6">
    <source>
        <dbReference type="EMBL" id="TDQ43507.1"/>
    </source>
</evidence>
<name>A0A4V3D6D5_9BURK</name>
<dbReference type="AlphaFoldDB" id="A0A4V3D6D5"/>
<dbReference type="RefSeq" id="WP_133596890.1">
    <property type="nucleotide sequence ID" value="NZ_SNYL01000006.1"/>
</dbReference>
<sequence length="252" mass="28477">MFHAGLLKHPPGAAESVPGDRDDWPERFRVLAASATDARLRAYYHAGVPDGHTPLAQVPLLALDVETTGLDLARDEVVSIGTVPLGLDRIRASEARHWVLRPRAPLGAEAVALHHITDQQVRRAPDLDDVLDEVLAQMAGRVLVVHCRDIERLFLDKAVRQRLGQGIEFAVIDTMELEARLHRRPVPWWRRWWGRPQETPVSIRLSPSRQRYGLPRYRLHHALTDALATAELFQAQVAHRFSPQTPLSALWH</sequence>
<keyword evidence="1" id="KW-0540">Nuclease</keyword>
<dbReference type="GO" id="GO:0008408">
    <property type="term" value="F:3'-5' exonuclease activity"/>
    <property type="evidence" value="ECO:0007669"/>
    <property type="project" value="TreeGrafter"/>
</dbReference>
<keyword evidence="3" id="KW-0269">Exonuclease</keyword>
<dbReference type="GO" id="GO:0003676">
    <property type="term" value="F:nucleic acid binding"/>
    <property type="evidence" value="ECO:0007669"/>
    <property type="project" value="InterPro"/>
</dbReference>
<protein>
    <submittedName>
        <fullName evidence="6">DNA polymerase-3 subunit epsilon</fullName>
    </submittedName>
</protein>
<keyword evidence="2" id="KW-0378">Hydrolase</keyword>
<dbReference type="Proteomes" id="UP000295510">
    <property type="component" value="Unassembled WGS sequence"/>
</dbReference>
<dbReference type="InterPro" id="IPR012337">
    <property type="entry name" value="RNaseH-like_sf"/>
</dbReference>
<accession>A0A4V3D6D5</accession>
<reference evidence="6 7" key="1">
    <citation type="submission" date="2019-03" db="EMBL/GenBank/DDBJ databases">
        <title>Genomic Encyclopedia of Type Strains, Phase IV (KMG-IV): sequencing the most valuable type-strain genomes for metagenomic binning, comparative biology and taxonomic classification.</title>
        <authorList>
            <person name="Goeker M."/>
        </authorList>
    </citation>
    <scope>NUCLEOTIDE SEQUENCE [LARGE SCALE GENOMIC DNA]</scope>
    <source>
        <strain evidence="6 7">DSM 19605</strain>
    </source>
</reference>
<evidence type="ECO:0000256" key="4">
    <source>
        <dbReference type="SAM" id="MobiDB-lite"/>
    </source>
</evidence>
<evidence type="ECO:0000256" key="2">
    <source>
        <dbReference type="ARBA" id="ARBA00022801"/>
    </source>
</evidence>
<organism evidence="6 7">
    <name type="scientific">Tepidicella xavieri</name>
    <dbReference type="NCBI Taxonomy" id="360241"/>
    <lineage>
        <taxon>Bacteria</taxon>
        <taxon>Pseudomonadati</taxon>
        <taxon>Pseudomonadota</taxon>
        <taxon>Betaproteobacteria</taxon>
        <taxon>Burkholderiales</taxon>
        <taxon>Tepidicella</taxon>
    </lineage>
</organism>
<feature type="domain" description="Exonuclease" evidence="5">
    <location>
        <begin position="59"/>
        <end position="242"/>
    </location>
</feature>
<dbReference type="OrthoDB" id="5497329at2"/>
<keyword evidence="7" id="KW-1185">Reference proteome</keyword>
<dbReference type="SUPFAM" id="SSF53098">
    <property type="entry name" value="Ribonuclease H-like"/>
    <property type="match status" value="1"/>
</dbReference>
<evidence type="ECO:0000259" key="5">
    <source>
        <dbReference type="SMART" id="SM00479"/>
    </source>
</evidence>
<comment type="caution">
    <text evidence="6">The sequence shown here is derived from an EMBL/GenBank/DDBJ whole genome shotgun (WGS) entry which is preliminary data.</text>
</comment>
<evidence type="ECO:0000313" key="7">
    <source>
        <dbReference type="Proteomes" id="UP000295510"/>
    </source>
</evidence>
<dbReference type="Gene3D" id="3.30.420.10">
    <property type="entry name" value="Ribonuclease H-like superfamily/Ribonuclease H"/>
    <property type="match status" value="1"/>
</dbReference>
<evidence type="ECO:0000256" key="1">
    <source>
        <dbReference type="ARBA" id="ARBA00022722"/>
    </source>
</evidence>